<gene>
    <name evidence="10" type="ORF">QYM36_007079</name>
</gene>
<evidence type="ECO:0000256" key="1">
    <source>
        <dbReference type="ARBA" id="ARBA00022491"/>
    </source>
</evidence>
<dbReference type="PANTHER" id="PTHR13059:SF13">
    <property type="entry name" value="PROTEIN CAPICUA HOMOLOG"/>
    <property type="match status" value="1"/>
</dbReference>
<feature type="compositionally biased region" description="Basic and acidic residues" evidence="8">
    <location>
        <begin position="840"/>
        <end position="855"/>
    </location>
</feature>
<dbReference type="InterPro" id="IPR052412">
    <property type="entry name" value="CC-Dev_Transcription_Reg"/>
</dbReference>
<evidence type="ECO:0000256" key="3">
    <source>
        <dbReference type="ARBA" id="ARBA00023015"/>
    </source>
</evidence>
<feature type="compositionally biased region" description="Polar residues" evidence="8">
    <location>
        <begin position="398"/>
        <end position="407"/>
    </location>
</feature>
<feature type="compositionally biased region" description="Polar residues" evidence="8">
    <location>
        <begin position="830"/>
        <end position="839"/>
    </location>
</feature>
<dbReference type="PROSITE" id="PS50118">
    <property type="entry name" value="HMG_BOX_2"/>
    <property type="match status" value="1"/>
</dbReference>
<feature type="region of interest" description="Disordered" evidence="8">
    <location>
        <begin position="1299"/>
        <end position="1416"/>
    </location>
</feature>
<dbReference type="InterPro" id="IPR058607">
    <property type="entry name" value="HMG-box_Cic-like"/>
</dbReference>
<feature type="compositionally biased region" description="Basic and acidic residues" evidence="8">
    <location>
        <begin position="30"/>
        <end position="40"/>
    </location>
</feature>
<keyword evidence="4 7" id="KW-0238">DNA-binding</keyword>
<feature type="compositionally biased region" description="Polar residues" evidence="8">
    <location>
        <begin position="1070"/>
        <end position="1089"/>
    </location>
</feature>
<evidence type="ECO:0000256" key="7">
    <source>
        <dbReference type="PROSITE-ProRule" id="PRU00267"/>
    </source>
</evidence>
<keyword evidence="11" id="KW-1185">Reference proteome</keyword>
<dbReference type="Proteomes" id="UP001187531">
    <property type="component" value="Unassembled WGS sequence"/>
</dbReference>
<dbReference type="GO" id="GO:0005634">
    <property type="term" value="C:nucleus"/>
    <property type="evidence" value="ECO:0007669"/>
    <property type="project" value="UniProtKB-UniRule"/>
</dbReference>
<feature type="region of interest" description="Disordered" evidence="8">
    <location>
        <begin position="349"/>
        <end position="407"/>
    </location>
</feature>
<proteinExistence type="predicted"/>
<feature type="region of interest" description="Disordered" evidence="8">
    <location>
        <begin position="740"/>
        <end position="771"/>
    </location>
</feature>
<dbReference type="SUPFAM" id="SSF47095">
    <property type="entry name" value="HMG-box"/>
    <property type="match status" value="1"/>
</dbReference>
<evidence type="ECO:0000259" key="9">
    <source>
        <dbReference type="PROSITE" id="PS50118"/>
    </source>
</evidence>
<dbReference type="EMBL" id="JAVRJZ010000011">
    <property type="protein sequence ID" value="KAK2716810.1"/>
    <property type="molecule type" value="Genomic_DNA"/>
</dbReference>
<evidence type="ECO:0000256" key="5">
    <source>
        <dbReference type="ARBA" id="ARBA00023163"/>
    </source>
</evidence>
<dbReference type="CDD" id="cd21990">
    <property type="entry name" value="HMG-box_CIC-like"/>
    <property type="match status" value="1"/>
</dbReference>
<organism evidence="10 11">
    <name type="scientific">Artemia franciscana</name>
    <name type="common">Brine shrimp</name>
    <name type="synonym">Artemia sanfranciscana</name>
    <dbReference type="NCBI Taxonomy" id="6661"/>
    <lineage>
        <taxon>Eukaryota</taxon>
        <taxon>Metazoa</taxon>
        <taxon>Ecdysozoa</taxon>
        <taxon>Arthropoda</taxon>
        <taxon>Crustacea</taxon>
        <taxon>Branchiopoda</taxon>
        <taxon>Anostraca</taxon>
        <taxon>Artemiidae</taxon>
        <taxon>Artemia</taxon>
    </lineage>
</organism>
<feature type="region of interest" description="Disordered" evidence="8">
    <location>
        <begin position="1145"/>
        <end position="1164"/>
    </location>
</feature>
<dbReference type="FunFam" id="1.10.30.10:FF:000010">
    <property type="entry name" value="Capicua transcriptional repressor b"/>
    <property type="match status" value="1"/>
</dbReference>
<feature type="DNA-binding region" description="HMG box" evidence="7">
    <location>
        <begin position="982"/>
        <end position="1050"/>
    </location>
</feature>
<reference evidence="10" key="1">
    <citation type="submission" date="2023-07" db="EMBL/GenBank/DDBJ databases">
        <title>Chromosome-level genome assembly of Artemia franciscana.</title>
        <authorList>
            <person name="Jo E."/>
        </authorList>
    </citation>
    <scope>NUCLEOTIDE SEQUENCE</scope>
    <source>
        <tissue evidence="10">Whole body</tissue>
    </source>
</reference>
<dbReference type="InterPro" id="IPR009071">
    <property type="entry name" value="HMG_box_dom"/>
</dbReference>
<feature type="compositionally biased region" description="Low complexity" evidence="8">
    <location>
        <begin position="361"/>
        <end position="375"/>
    </location>
</feature>
<keyword evidence="1" id="KW-0678">Repressor</keyword>
<protein>
    <recommendedName>
        <fullName evidence="9">HMG box domain-containing protein</fullName>
    </recommendedName>
</protein>
<feature type="region of interest" description="Disordered" evidence="8">
    <location>
        <begin position="876"/>
        <end position="902"/>
    </location>
</feature>
<evidence type="ECO:0000313" key="11">
    <source>
        <dbReference type="Proteomes" id="UP001187531"/>
    </source>
</evidence>
<evidence type="ECO:0000256" key="8">
    <source>
        <dbReference type="SAM" id="MobiDB-lite"/>
    </source>
</evidence>
<dbReference type="Pfam" id="PF25981">
    <property type="entry name" value="HTH_Cic_C"/>
    <property type="match status" value="1"/>
</dbReference>
<name>A0AA88HVX5_ARTSF</name>
<dbReference type="InterPro" id="IPR036910">
    <property type="entry name" value="HMG_box_dom_sf"/>
</dbReference>
<feature type="region of interest" description="Disordered" evidence="8">
    <location>
        <begin position="1054"/>
        <end position="1089"/>
    </location>
</feature>
<keyword evidence="2" id="KW-0597">Phosphoprotein</keyword>
<feature type="compositionally biased region" description="Basic and acidic residues" evidence="8">
    <location>
        <begin position="1323"/>
        <end position="1343"/>
    </location>
</feature>
<keyword evidence="5" id="KW-0804">Transcription</keyword>
<dbReference type="GO" id="GO:0000981">
    <property type="term" value="F:DNA-binding transcription factor activity, RNA polymerase II-specific"/>
    <property type="evidence" value="ECO:0007669"/>
    <property type="project" value="TreeGrafter"/>
</dbReference>
<feature type="compositionally biased region" description="Basic and acidic residues" evidence="8">
    <location>
        <begin position="743"/>
        <end position="753"/>
    </location>
</feature>
<dbReference type="SMART" id="SM00398">
    <property type="entry name" value="HMG"/>
    <property type="match status" value="1"/>
</dbReference>
<feature type="compositionally biased region" description="Basic and acidic residues" evidence="8">
    <location>
        <begin position="1145"/>
        <end position="1159"/>
    </location>
</feature>
<dbReference type="PANTHER" id="PTHR13059">
    <property type="entry name" value="HMG-BOX TRANSCRIPTION FACTOR BBX"/>
    <property type="match status" value="1"/>
</dbReference>
<feature type="region of interest" description="Disordered" evidence="8">
    <location>
        <begin position="26"/>
        <end position="59"/>
    </location>
</feature>
<dbReference type="GO" id="GO:0000977">
    <property type="term" value="F:RNA polymerase II transcription regulatory region sequence-specific DNA binding"/>
    <property type="evidence" value="ECO:0007669"/>
    <property type="project" value="TreeGrafter"/>
</dbReference>
<dbReference type="Pfam" id="PF00505">
    <property type="entry name" value="HMG_box"/>
    <property type="match status" value="1"/>
</dbReference>
<evidence type="ECO:0000313" key="10">
    <source>
        <dbReference type="EMBL" id="KAK2716810.1"/>
    </source>
</evidence>
<dbReference type="InterPro" id="IPR058606">
    <property type="entry name" value="HTH_Cic_C"/>
</dbReference>
<keyword evidence="6 7" id="KW-0539">Nucleus</keyword>
<evidence type="ECO:0000256" key="6">
    <source>
        <dbReference type="ARBA" id="ARBA00023242"/>
    </source>
</evidence>
<feature type="domain" description="HMG box" evidence="9">
    <location>
        <begin position="982"/>
        <end position="1050"/>
    </location>
</feature>
<comment type="caution">
    <text evidence="10">The sequence shown here is derived from an EMBL/GenBank/DDBJ whole genome shotgun (WGS) entry which is preliminary data.</text>
</comment>
<feature type="compositionally biased region" description="Polar residues" evidence="8">
    <location>
        <begin position="1514"/>
        <end position="1530"/>
    </location>
</feature>
<dbReference type="Pfam" id="PF16090">
    <property type="entry name" value="DUF4819"/>
    <property type="match status" value="1"/>
</dbReference>
<feature type="region of interest" description="Disordered" evidence="8">
    <location>
        <begin position="830"/>
        <end position="858"/>
    </location>
</feature>
<dbReference type="Gene3D" id="1.10.30.10">
    <property type="entry name" value="High mobility group box domain"/>
    <property type="match status" value="1"/>
</dbReference>
<keyword evidence="3" id="KW-0805">Transcription regulation</keyword>
<feature type="region of interest" description="Disordered" evidence="8">
    <location>
        <begin position="921"/>
        <end position="976"/>
    </location>
</feature>
<dbReference type="InterPro" id="IPR032147">
    <property type="entry name" value="Cic_dom"/>
</dbReference>
<feature type="region of interest" description="Disordered" evidence="8">
    <location>
        <begin position="1600"/>
        <end position="1620"/>
    </location>
</feature>
<dbReference type="EMBL" id="JAVRJZ010000011">
    <property type="protein sequence ID" value="KAK2716811.1"/>
    <property type="molecule type" value="Genomic_DNA"/>
</dbReference>
<feature type="compositionally biased region" description="Acidic residues" evidence="8">
    <location>
        <begin position="942"/>
        <end position="956"/>
    </location>
</feature>
<accession>A0AA88HVX5</accession>
<feature type="compositionally biased region" description="Polar residues" evidence="8">
    <location>
        <begin position="1607"/>
        <end position="1620"/>
    </location>
</feature>
<evidence type="ECO:0000256" key="4">
    <source>
        <dbReference type="ARBA" id="ARBA00023125"/>
    </source>
</evidence>
<feature type="compositionally biased region" description="Low complexity" evidence="8">
    <location>
        <begin position="1403"/>
        <end position="1415"/>
    </location>
</feature>
<feature type="compositionally biased region" description="Polar residues" evidence="8">
    <location>
        <begin position="762"/>
        <end position="771"/>
    </location>
</feature>
<sequence>MRVGAFVSPPQSTHVLMEEHYLHSQSYDVPDGKDDMEHANSGDPPKTVQPEVSTQRRETSVCKLPKKRKFNPSDLEEIGVTPSTSSDIPLPPTDAISKEFAIADNQIYTTATSVNVIQTTGAPGVIKSTLNLCDWKGSRVLARRDTLFRPAFIKDVESQSDSITVLFDDNNECTYQNVSAKRRCDIVSDSVPLVRQLGPSVPVVFRINSDINQYIEGKIEHIDVKQFHRKYLVRSELMGGQFWTSRPNLRLLEPPWWEDLENNFEQILYLSGPKIKEEVIKESLCEDSSYHPVLVQTISHPAFACEEELRRRHEIDLESDDDLRREDITFSSENGTYSLVRRSASLTPGALLDGSKGSGGSSKRSSMHSRGSTSSLIEHGSITPGSQPATPSPFACTGTRSLNATPQQYKKGDVVATPNGIRKKFNGKQWRRLCSKEACTKESQRRGFCSRHLGLRSKQTTRANTVPLPVRARSGEYEWEETSRDSIEHPPPPRIGIPFCDRRPDETEVANIIVSLGNNSHSGTPACSPIAHIPSPKINPSPHPFSPQPNVFTPIATQRDQHGLRYLALRPNVEGQSHLFSTPIHNNKLSIQPVQRPPSIVHEDQEPARPPALTSLQSVIQLNQSGNRNRLVEDLNWEEHAGNGINLSGGNGITHFDTVDSVRADSYRPLTESVKQEQNVEVVPLAVTTASQPILLLSPPETLYIFQPSAGSRDSPTQPQALLKPVPLNTSRLRRSDTVISKQLHDSGGKENLPRGTPPEPTSQITPPVSTPIVTRTKSLWHIGSENDYSGYPGLDAISEKYRQKAAMTEDKNDLPPPTNLLPIIQAAGTDSENDISSQDQDKDNIGDQKPDEPHPQIYPWTCLLPLLSNNRYSGRQIDSNGQLPDQRLSNGHQLSVNGSINGSSVANESSFRLIRNGNSQLIGDKEKRPSFRTSTGRDVAELADLEDNDDDDVFENDTGPKSASDFGDLKSPRKLKEKDHVRRPMNAFMIFSKRHRALVHQRHPNQDNRTVSKILGEWWYALDPQQKKQYHDLALQVKEAHFKAHPDWKWCSKDRRKSSTGSAKGDHCSQMSEEPFTPSTPNSVASETPNFTSVITSAEKFRFDFPERSHDVEVRSEKEKEDGSDDEKMVICEEIVPTEIDLQCKEQVSDSESDREPQTPRSRLVSSLIDRARENRNKFSPVTNPSTEMGGITTCALLNADITVRPKAIKPKQGLRFDDGSRDYPDHVGPGYLSSGSHNFQSAGSAFKLMPTSPKTTYNLSHGRLNGHVAHRSVAVVQPTLQSPKGIAALIVKGVQAGGTVPNPKPSRVKATTANIPTVADIETKDLKSPKTNHPQDSHEESSMPPPKFVLAPTPAQLGKAPLQRRQSSGGASADSPPPSPVDGATAVEKQSENEQQGTLHPVDVQSVPVPQSPRKIQKKIAKDEGTEKVYQMEMKKRFFVSVVASLEWDYNTTYQYSLGNDDEIGSEASGLNSNPPSVTPQSAQVTGNTFFGPDFNPEVFKSGYVSDPTDVASPTLQSPRTPKTPATASSVSGGEKSFSSLRKILDQRRQLVMQLFNEQGMFPTTQATSAFQAKHSDVFPNKNCLQLKIREVRQKVMAQNPPQTPGQLQQDELLQNQG</sequence>
<feature type="region of interest" description="Disordered" evidence="8">
    <location>
        <begin position="1508"/>
        <end position="1539"/>
    </location>
</feature>
<evidence type="ECO:0000256" key="2">
    <source>
        <dbReference type="ARBA" id="ARBA00022553"/>
    </source>
</evidence>